<sequence>MTRDEITQRLAELVAEASDGDIPAERARDAGVPLSVLGLTSLSRMRLIDAVESEFGVELDLGERDWTMLDDLGALADHLEHR</sequence>
<dbReference type="EMBL" id="JBEZUR010000016">
    <property type="protein sequence ID" value="MEU3555175.1"/>
    <property type="molecule type" value="Genomic_DNA"/>
</dbReference>
<dbReference type="InterPro" id="IPR009081">
    <property type="entry name" value="PP-bd_ACP"/>
</dbReference>
<name>A0ABV2YHG5_9ACTN</name>
<keyword evidence="3" id="KW-1185">Reference proteome</keyword>
<evidence type="ECO:0000313" key="3">
    <source>
        <dbReference type="Proteomes" id="UP001550850"/>
    </source>
</evidence>
<dbReference type="SUPFAM" id="SSF47336">
    <property type="entry name" value="ACP-like"/>
    <property type="match status" value="1"/>
</dbReference>
<protein>
    <submittedName>
        <fullName evidence="2">Acyl carrier protein</fullName>
    </submittedName>
</protein>
<dbReference type="Gene3D" id="1.10.1200.10">
    <property type="entry name" value="ACP-like"/>
    <property type="match status" value="1"/>
</dbReference>
<gene>
    <name evidence="2" type="ORF">AB0E65_13310</name>
</gene>
<reference evidence="2 3" key="1">
    <citation type="submission" date="2024-06" db="EMBL/GenBank/DDBJ databases">
        <title>The Natural Products Discovery Center: Release of the First 8490 Sequenced Strains for Exploring Actinobacteria Biosynthetic Diversity.</title>
        <authorList>
            <person name="Kalkreuter E."/>
            <person name="Kautsar S.A."/>
            <person name="Yang D."/>
            <person name="Bader C.D."/>
            <person name="Teijaro C.N."/>
            <person name="Fluegel L."/>
            <person name="Davis C.M."/>
            <person name="Simpson J.R."/>
            <person name="Lauterbach L."/>
            <person name="Steele A.D."/>
            <person name="Gui C."/>
            <person name="Meng S."/>
            <person name="Li G."/>
            <person name="Viehrig K."/>
            <person name="Ye F."/>
            <person name="Su P."/>
            <person name="Kiefer A.F."/>
            <person name="Nichols A."/>
            <person name="Cepeda A.J."/>
            <person name="Yan W."/>
            <person name="Fan B."/>
            <person name="Jiang Y."/>
            <person name="Adhikari A."/>
            <person name="Zheng C.-J."/>
            <person name="Schuster L."/>
            <person name="Cowan T.M."/>
            <person name="Smanski M.J."/>
            <person name="Chevrette M.G."/>
            <person name="De Carvalho L.P.S."/>
            <person name="Shen B."/>
        </authorList>
    </citation>
    <scope>NUCLEOTIDE SEQUENCE [LARGE SCALE GENOMIC DNA]</scope>
    <source>
        <strain evidence="2 3">NPDC038104</strain>
    </source>
</reference>
<comment type="caution">
    <text evidence="2">The sequence shown here is derived from an EMBL/GenBank/DDBJ whole genome shotgun (WGS) entry which is preliminary data.</text>
</comment>
<dbReference type="InterPro" id="IPR036736">
    <property type="entry name" value="ACP-like_sf"/>
</dbReference>
<dbReference type="Proteomes" id="UP001550850">
    <property type="component" value="Unassembled WGS sequence"/>
</dbReference>
<dbReference type="Pfam" id="PF00550">
    <property type="entry name" value="PP-binding"/>
    <property type="match status" value="1"/>
</dbReference>
<proteinExistence type="predicted"/>
<evidence type="ECO:0000313" key="2">
    <source>
        <dbReference type="EMBL" id="MEU3555175.1"/>
    </source>
</evidence>
<accession>A0ABV2YHG5</accession>
<evidence type="ECO:0000259" key="1">
    <source>
        <dbReference type="PROSITE" id="PS50075"/>
    </source>
</evidence>
<feature type="domain" description="Carrier" evidence="1">
    <location>
        <begin position="4"/>
        <end position="82"/>
    </location>
</feature>
<organism evidence="2 3">
    <name type="scientific">Streptomyces fragilis</name>
    <dbReference type="NCBI Taxonomy" id="67301"/>
    <lineage>
        <taxon>Bacteria</taxon>
        <taxon>Bacillati</taxon>
        <taxon>Actinomycetota</taxon>
        <taxon>Actinomycetes</taxon>
        <taxon>Kitasatosporales</taxon>
        <taxon>Streptomycetaceae</taxon>
        <taxon>Streptomyces</taxon>
    </lineage>
</organism>
<dbReference type="RefSeq" id="WP_108952923.1">
    <property type="nucleotide sequence ID" value="NZ_BEVZ01000002.1"/>
</dbReference>
<dbReference type="PROSITE" id="PS50075">
    <property type="entry name" value="CARRIER"/>
    <property type="match status" value="1"/>
</dbReference>